<dbReference type="Gene3D" id="3.40.50.1820">
    <property type="entry name" value="alpha/beta hydrolase"/>
    <property type="match status" value="1"/>
</dbReference>
<protein>
    <recommendedName>
        <fullName evidence="2">Maspardin</fullName>
    </recommendedName>
</protein>
<evidence type="ECO:0000256" key="3">
    <source>
        <dbReference type="ARBA" id="ARBA00022490"/>
    </source>
</evidence>
<name>A0AAV8V422_9RHOD</name>
<evidence type="ECO:0000259" key="5">
    <source>
        <dbReference type="Pfam" id="PF00561"/>
    </source>
</evidence>
<sequence length="630" mass="70596">MGDLAEGLEYSNFRAWVPRRKVKVGRKTPEKWVYYDWGRRENLEPLVCVHDLIGDGDVFFRQMLYLVPRGYRVISVSLPEVETFEDLVYSFEALLRFLKTKRVHLYGAGLGALFCLVFAAKFPERVSSIAMTHATLSLAEYKKRLLIYRPFLWVSTPEMVREALLEYCPCGLRNVREALATEFALNRTFSRGRMCIIRRLLLCTSPEKLNTRIRVPDDYITLIDPLNVDRRSLLSNKAAVTRRFQGARIAHIKRGGEFPYQSEADDVSIHLLLHLRRHARAPCEPLVLPPPSKALFEDPCVVRVLKDTVYRKGRERHTLKSRIVVLDSPKRFMAPTHLISKYRKEIFALQEAAPLAPIAQLALALEASNGNIQSVLGRIQSSPNGVVLSAPTPDLDLDASQAQAVLVNGSALRGGKEPHEDAQMTVGEPHKGALGGEGTGSVAAAIAAVGRCSKYEPAAEEEIAEPYLLGTPIADKRVPTSLIEEGCDGVGREDTFTNRRGCSVQSRADPEESIRRTPREAPEPLTTERLSYQPADNSLADEFESDEAMRLLLMRFRAHGERLEKENSPQPTEGVRINRAPMIGAGCQLQDACAKVWDDDALHRVHSFFLLTALVRKLIKVICVLSLVEW</sequence>
<dbReference type="PANTHER" id="PTHR15913:SF0">
    <property type="entry name" value="MASPARDIN"/>
    <property type="match status" value="1"/>
</dbReference>
<keyword evidence="3" id="KW-0963">Cytoplasm</keyword>
<proteinExistence type="predicted"/>
<dbReference type="InterPro" id="IPR029058">
    <property type="entry name" value="AB_hydrolase_fold"/>
</dbReference>
<evidence type="ECO:0000256" key="4">
    <source>
        <dbReference type="SAM" id="MobiDB-lite"/>
    </source>
</evidence>
<evidence type="ECO:0000313" key="7">
    <source>
        <dbReference type="Proteomes" id="UP001157974"/>
    </source>
</evidence>
<dbReference type="InterPro" id="IPR000073">
    <property type="entry name" value="AB_hydrolase_1"/>
</dbReference>
<comment type="subcellular location">
    <subcellularLocation>
        <location evidence="1">Cytoplasm</location>
    </subcellularLocation>
</comment>
<dbReference type="EMBL" id="JAMWBK010000002">
    <property type="protein sequence ID" value="KAJ8908172.1"/>
    <property type="molecule type" value="Genomic_DNA"/>
</dbReference>
<feature type="compositionally biased region" description="Basic and acidic residues" evidence="4">
    <location>
        <begin position="508"/>
        <end position="522"/>
    </location>
</feature>
<gene>
    <name evidence="6" type="ORF">NDN08_008266</name>
</gene>
<accession>A0AAV8V422</accession>
<feature type="region of interest" description="Disordered" evidence="4">
    <location>
        <begin position="494"/>
        <end position="525"/>
    </location>
</feature>
<comment type="caution">
    <text evidence="6">The sequence shown here is derived from an EMBL/GenBank/DDBJ whole genome shotgun (WGS) entry which is preliminary data.</text>
</comment>
<evidence type="ECO:0000256" key="1">
    <source>
        <dbReference type="ARBA" id="ARBA00004496"/>
    </source>
</evidence>
<dbReference type="GO" id="GO:0005737">
    <property type="term" value="C:cytoplasm"/>
    <property type="evidence" value="ECO:0007669"/>
    <property type="project" value="UniProtKB-SubCell"/>
</dbReference>
<keyword evidence="7" id="KW-1185">Reference proteome</keyword>
<dbReference type="AlphaFoldDB" id="A0AAV8V422"/>
<dbReference type="InterPro" id="IPR026151">
    <property type="entry name" value="Maspardin"/>
</dbReference>
<evidence type="ECO:0000256" key="2">
    <source>
        <dbReference type="ARBA" id="ARBA00020148"/>
    </source>
</evidence>
<feature type="domain" description="AB hydrolase-1" evidence="5">
    <location>
        <begin position="45"/>
        <end position="134"/>
    </location>
</feature>
<dbReference type="PANTHER" id="PTHR15913">
    <property type="entry name" value="ACID CLUSTER PROTEIN 33"/>
    <property type="match status" value="1"/>
</dbReference>
<dbReference type="Proteomes" id="UP001157974">
    <property type="component" value="Unassembled WGS sequence"/>
</dbReference>
<evidence type="ECO:0000313" key="6">
    <source>
        <dbReference type="EMBL" id="KAJ8908172.1"/>
    </source>
</evidence>
<reference evidence="6 7" key="1">
    <citation type="journal article" date="2023" name="Nat. Commun.">
        <title>Origin of minicircular mitochondrial genomes in red algae.</title>
        <authorList>
            <person name="Lee Y."/>
            <person name="Cho C.H."/>
            <person name="Lee Y.M."/>
            <person name="Park S.I."/>
            <person name="Yang J.H."/>
            <person name="West J.A."/>
            <person name="Bhattacharya D."/>
            <person name="Yoon H.S."/>
        </authorList>
    </citation>
    <scope>NUCLEOTIDE SEQUENCE [LARGE SCALE GENOMIC DNA]</scope>
    <source>
        <strain evidence="6 7">CCMP1338</strain>
        <tissue evidence="6">Whole cell</tissue>
    </source>
</reference>
<organism evidence="6 7">
    <name type="scientific">Rhodosorus marinus</name>
    <dbReference type="NCBI Taxonomy" id="101924"/>
    <lineage>
        <taxon>Eukaryota</taxon>
        <taxon>Rhodophyta</taxon>
        <taxon>Stylonematophyceae</taxon>
        <taxon>Stylonematales</taxon>
        <taxon>Stylonemataceae</taxon>
        <taxon>Rhodosorus</taxon>
    </lineage>
</organism>
<dbReference type="Pfam" id="PF00561">
    <property type="entry name" value="Abhydrolase_1"/>
    <property type="match status" value="1"/>
</dbReference>
<dbReference type="SUPFAM" id="SSF53474">
    <property type="entry name" value="alpha/beta-Hydrolases"/>
    <property type="match status" value="1"/>
</dbReference>